<proteinExistence type="predicted"/>
<name>A0A656ACF8_VIBCL</name>
<protein>
    <submittedName>
        <fullName evidence="1">Uncharacterized protein</fullName>
    </submittedName>
</protein>
<reference evidence="1 2" key="1">
    <citation type="submission" date="2015-07" db="EMBL/GenBank/DDBJ databases">
        <authorList>
            <consortium name="Pathogen Informatics"/>
        </authorList>
    </citation>
    <scope>NUCLEOTIDE SEQUENCE [LARGE SCALE GENOMIC DNA]</scope>
    <source>
        <strain evidence="1 2">A316</strain>
    </source>
</reference>
<evidence type="ECO:0000313" key="1">
    <source>
        <dbReference type="EMBL" id="CSD07033.1"/>
    </source>
</evidence>
<gene>
    <name evidence="1" type="ORF">ERS013200_03074</name>
</gene>
<dbReference type="Proteomes" id="UP000041770">
    <property type="component" value="Unassembled WGS sequence"/>
</dbReference>
<evidence type="ECO:0000313" key="2">
    <source>
        <dbReference type="Proteomes" id="UP000041770"/>
    </source>
</evidence>
<dbReference type="AlphaFoldDB" id="A0A656ACF8"/>
<dbReference type="EMBL" id="CWQY01000025">
    <property type="protein sequence ID" value="CSD07033.1"/>
    <property type="molecule type" value="Genomic_DNA"/>
</dbReference>
<accession>A0A656ACF8</accession>
<organism evidence="1 2">
    <name type="scientific">Vibrio cholerae</name>
    <dbReference type="NCBI Taxonomy" id="666"/>
    <lineage>
        <taxon>Bacteria</taxon>
        <taxon>Pseudomonadati</taxon>
        <taxon>Pseudomonadota</taxon>
        <taxon>Gammaproteobacteria</taxon>
        <taxon>Vibrionales</taxon>
        <taxon>Vibrionaceae</taxon>
        <taxon>Vibrio</taxon>
    </lineage>
</organism>
<sequence>MIKISIISRPRQSSRGPCGLPANSCSQSRYTAVNLAAVFPSWVRLAIHVSSSNCWSGFKCALRTATIDIVLIIVFLAFD</sequence>